<sequence length="75" mass="8187">MAEEIESDAPEADDHVAPLAPHEPSMLSSSDSSKDLVHRSTMSTDTTTGQEMSYVAHQSPLRPIKLCVVVRIYCS</sequence>
<feature type="region of interest" description="Disordered" evidence="1">
    <location>
        <begin position="1"/>
        <end position="50"/>
    </location>
</feature>
<dbReference type="VEuPathDB" id="FungiDB:H257_04257"/>
<feature type="compositionally biased region" description="Acidic residues" evidence="1">
    <location>
        <begin position="1"/>
        <end position="11"/>
    </location>
</feature>
<gene>
    <name evidence="2" type="ORF">H257_04257</name>
</gene>
<organism evidence="2">
    <name type="scientific">Aphanomyces astaci</name>
    <name type="common">Crayfish plague agent</name>
    <dbReference type="NCBI Taxonomy" id="112090"/>
    <lineage>
        <taxon>Eukaryota</taxon>
        <taxon>Sar</taxon>
        <taxon>Stramenopiles</taxon>
        <taxon>Oomycota</taxon>
        <taxon>Saprolegniomycetes</taxon>
        <taxon>Saprolegniales</taxon>
        <taxon>Verrucalvaceae</taxon>
        <taxon>Aphanomyces</taxon>
    </lineage>
</organism>
<reference evidence="2" key="1">
    <citation type="submission" date="2013-12" db="EMBL/GenBank/DDBJ databases">
        <title>The Genome Sequence of Aphanomyces astaci APO3.</title>
        <authorList>
            <consortium name="The Broad Institute Genomics Platform"/>
            <person name="Russ C."/>
            <person name="Tyler B."/>
            <person name="van West P."/>
            <person name="Dieguez-Uribeondo J."/>
            <person name="Young S.K."/>
            <person name="Zeng Q."/>
            <person name="Gargeya S."/>
            <person name="Fitzgerald M."/>
            <person name="Abouelleil A."/>
            <person name="Alvarado L."/>
            <person name="Chapman S.B."/>
            <person name="Gainer-Dewar J."/>
            <person name="Goldberg J."/>
            <person name="Griggs A."/>
            <person name="Gujja S."/>
            <person name="Hansen M."/>
            <person name="Howarth C."/>
            <person name="Imamovic A."/>
            <person name="Ireland A."/>
            <person name="Larimer J."/>
            <person name="McCowan C."/>
            <person name="Murphy C."/>
            <person name="Pearson M."/>
            <person name="Poon T.W."/>
            <person name="Priest M."/>
            <person name="Roberts A."/>
            <person name="Saif S."/>
            <person name="Shea T."/>
            <person name="Sykes S."/>
            <person name="Wortman J."/>
            <person name="Nusbaum C."/>
            <person name="Birren B."/>
        </authorList>
    </citation>
    <scope>NUCLEOTIDE SEQUENCE [LARGE SCALE GENOMIC DNA]</scope>
    <source>
        <strain evidence="2">APO3</strain>
    </source>
</reference>
<evidence type="ECO:0000313" key="2">
    <source>
        <dbReference type="EMBL" id="ETV83550.1"/>
    </source>
</evidence>
<feature type="compositionally biased region" description="Polar residues" evidence="1">
    <location>
        <begin position="40"/>
        <end position="50"/>
    </location>
</feature>
<proteinExistence type="predicted"/>
<dbReference type="GeneID" id="20806253"/>
<protein>
    <submittedName>
        <fullName evidence="2">Uncharacterized protein</fullName>
    </submittedName>
</protein>
<dbReference type="RefSeq" id="XP_009826980.1">
    <property type="nucleotide sequence ID" value="XM_009828678.1"/>
</dbReference>
<evidence type="ECO:0000256" key="1">
    <source>
        <dbReference type="SAM" id="MobiDB-lite"/>
    </source>
</evidence>
<accession>W4GV23</accession>
<name>W4GV23_APHAT</name>
<dbReference type="AlphaFoldDB" id="W4GV23"/>
<dbReference type="EMBL" id="KI913120">
    <property type="protein sequence ID" value="ETV83550.1"/>
    <property type="molecule type" value="Genomic_DNA"/>
</dbReference>